<sequence>MTIKNVMEIIVRDVLLRNKTELKLICSCDRCLDDIMAHALNNLPPRYIVNPDHQPLSRKIHVVNLMNKSKAVLL</sequence>
<protein>
    <recommendedName>
        <fullName evidence="3">Competence protein ComFB</fullName>
    </recommendedName>
</protein>
<dbReference type="EMBL" id="CP017560">
    <property type="protein sequence ID" value="AOV08524.1"/>
    <property type="molecule type" value="Genomic_DNA"/>
</dbReference>
<name>A0A1D8JIL4_9BACL</name>
<reference evidence="1 2" key="1">
    <citation type="submission" date="2016-09" db="EMBL/GenBank/DDBJ databases">
        <title>Complete genome sequence of the Lysinibacillus sphaericus LMG 22257, a specie of Bacillus with ureolytic activity that can effectively biodeposit calcium carbonate.</title>
        <authorList>
            <person name="Yan W."/>
        </authorList>
    </citation>
    <scope>NUCLEOTIDE SEQUENCE [LARGE SCALE GENOMIC DNA]</scope>
    <source>
        <strain evidence="1 2">LMG 22257</strain>
    </source>
</reference>
<dbReference type="RefSeq" id="WP_075528690.1">
    <property type="nucleotide sequence ID" value="NZ_CP017560.1"/>
</dbReference>
<dbReference type="Pfam" id="PF10719">
    <property type="entry name" value="ComFB"/>
    <property type="match status" value="1"/>
</dbReference>
<evidence type="ECO:0000313" key="1">
    <source>
        <dbReference type="EMBL" id="AOV08524.1"/>
    </source>
</evidence>
<accession>A0A1D8JIL4</accession>
<gene>
    <name evidence="1" type="ORF">BI350_13930</name>
</gene>
<dbReference type="Proteomes" id="UP000185746">
    <property type="component" value="Chromosome"/>
</dbReference>
<dbReference type="InterPro" id="IPR019657">
    <property type="entry name" value="ComFB"/>
</dbReference>
<dbReference type="AlphaFoldDB" id="A0A1D8JIL4"/>
<evidence type="ECO:0000313" key="2">
    <source>
        <dbReference type="Proteomes" id="UP000185746"/>
    </source>
</evidence>
<dbReference type="KEGG" id="surl:BI350_13930"/>
<evidence type="ECO:0008006" key="3">
    <source>
        <dbReference type="Google" id="ProtNLM"/>
    </source>
</evidence>
<proteinExistence type="predicted"/>
<organism evidence="1 2">
    <name type="scientific">Sporosarcina ureilytica</name>
    <dbReference type="NCBI Taxonomy" id="298596"/>
    <lineage>
        <taxon>Bacteria</taxon>
        <taxon>Bacillati</taxon>
        <taxon>Bacillota</taxon>
        <taxon>Bacilli</taxon>
        <taxon>Bacillales</taxon>
        <taxon>Caryophanaceae</taxon>
        <taxon>Sporosarcina</taxon>
    </lineage>
</organism>
<keyword evidence="2" id="KW-1185">Reference proteome</keyword>